<name>A0A975NE62_9BRAD</name>
<feature type="chain" id="PRO_5038000964" evidence="1">
    <location>
        <begin position="20"/>
        <end position="174"/>
    </location>
</feature>
<evidence type="ECO:0000256" key="1">
    <source>
        <dbReference type="SAM" id="SignalP"/>
    </source>
</evidence>
<evidence type="ECO:0000313" key="2">
    <source>
        <dbReference type="EMBL" id="QWG13175.1"/>
    </source>
</evidence>
<dbReference type="Proteomes" id="UP000680839">
    <property type="component" value="Chromosome"/>
</dbReference>
<dbReference type="RefSeq" id="WP_215621920.1">
    <property type="nucleotide sequence ID" value="NZ_CP076134.1"/>
</dbReference>
<dbReference type="AlphaFoldDB" id="A0A975NE62"/>
<evidence type="ECO:0000313" key="3">
    <source>
        <dbReference type="Proteomes" id="UP000680839"/>
    </source>
</evidence>
<organism evidence="2 3">
    <name type="scientific">Bradyrhizobium sediminis</name>
    <dbReference type="NCBI Taxonomy" id="2840469"/>
    <lineage>
        <taxon>Bacteria</taxon>
        <taxon>Pseudomonadati</taxon>
        <taxon>Pseudomonadota</taxon>
        <taxon>Alphaproteobacteria</taxon>
        <taxon>Hyphomicrobiales</taxon>
        <taxon>Nitrobacteraceae</taxon>
        <taxon>Bradyrhizobium</taxon>
    </lineage>
</organism>
<gene>
    <name evidence="2" type="ORF">KMZ29_26500</name>
</gene>
<accession>A0A975NE62</accession>
<dbReference type="EMBL" id="CP076134">
    <property type="protein sequence ID" value="QWG13175.1"/>
    <property type="molecule type" value="Genomic_DNA"/>
</dbReference>
<protein>
    <submittedName>
        <fullName evidence="2">Uncharacterized protein</fullName>
    </submittedName>
</protein>
<feature type="signal peptide" evidence="1">
    <location>
        <begin position="1"/>
        <end position="19"/>
    </location>
</feature>
<keyword evidence="1" id="KW-0732">Signal</keyword>
<proteinExistence type="predicted"/>
<reference evidence="2" key="1">
    <citation type="submission" date="2021-06" db="EMBL/GenBank/DDBJ databases">
        <title>Bradyrhizobium sp. S2-20-1 Genome sequencing.</title>
        <authorList>
            <person name="Jin L."/>
        </authorList>
    </citation>
    <scope>NUCLEOTIDE SEQUENCE</scope>
    <source>
        <strain evidence="2">S2-20-1</strain>
    </source>
</reference>
<sequence length="174" mass="19043">MRLRHCLAILLLALVTALANGVAADAGQTVETEEGIAYALPDGWSLQWFSKSNGSTMFIHKPSGANLLVSRRGIAGKRPDPHANKLPLANGRTLEWQYSTVEMPGSYTRHFLVGRMSFPDAHIEMSVTRDDMKSRVPEKIGLPAMRQIAQTVSITGPRRCLGSDCKLGVVKDDK</sequence>